<feature type="region of interest" description="Disordered" evidence="1">
    <location>
        <begin position="33"/>
        <end position="59"/>
    </location>
</feature>
<name>A0ABU2FHJ4_9EURY</name>
<evidence type="ECO:0000256" key="2">
    <source>
        <dbReference type="SAM" id="Phobius"/>
    </source>
</evidence>
<keyword evidence="4" id="KW-1185">Reference proteome</keyword>
<feature type="compositionally biased region" description="Basic and acidic residues" evidence="1">
    <location>
        <begin position="108"/>
        <end position="120"/>
    </location>
</feature>
<reference evidence="3 4" key="1">
    <citation type="submission" date="2022-06" db="EMBL/GenBank/DDBJ databases">
        <title>Haloarcula sp. a new haloarchaeum isolate from saline soil.</title>
        <authorList>
            <person name="Strakova D."/>
            <person name="Galisteo C."/>
            <person name="Sanchez-Porro C."/>
            <person name="Ventosa A."/>
        </authorList>
    </citation>
    <scope>NUCLEOTIDE SEQUENCE [LARGE SCALE GENOMIC DNA]</scope>
    <source>
        <strain evidence="3 4">S1CR25-12</strain>
    </source>
</reference>
<feature type="transmembrane region" description="Helical" evidence="2">
    <location>
        <begin position="65"/>
        <end position="81"/>
    </location>
</feature>
<organism evidence="3 4">
    <name type="scientific">Haloarcula saliterrae</name>
    <dbReference type="NCBI Taxonomy" id="2950534"/>
    <lineage>
        <taxon>Archaea</taxon>
        <taxon>Methanobacteriati</taxon>
        <taxon>Methanobacteriota</taxon>
        <taxon>Stenosarchaea group</taxon>
        <taxon>Halobacteria</taxon>
        <taxon>Halobacteriales</taxon>
        <taxon>Haloarculaceae</taxon>
        <taxon>Haloarcula</taxon>
    </lineage>
</organism>
<gene>
    <name evidence="3" type="ORF">NDI56_17995</name>
</gene>
<protein>
    <submittedName>
        <fullName evidence="3">Uncharacterized protein</fullName>
    </submittedName>
</protein>
<dbReference type="RefSeq" id="WP_310921110.1">
    <property type="nucleotide sequence ID" value="NZ_JAMQON010000006.1"/>
</dbReference>
<feature type="region of interest" description="Disordered" evidence="1">
    <location>
        <begin position="87"/>
        <end position="120"/>
    </location>
</feature>
<dbReference type="Proteomes" id="UP001259659">
    <property type="component" value="Unassembled WGS sequence"/>
</dbReference>
<comment type="caution">
    <text evidence="3">The sequence shown here is derived from an EMBL/GenBank/DDBJ whole genome shotgun (WGS) entry which is preliminary data.</text>
</comment>
<accession>A0ABU2FHJ4</accession>
<evidence type="ECO:0000313" key="4">
    <source>
        <dbReference type="Proteomes" id="UP001259659"/>
    </source>
</evidence>
<keyword evidence="2" id="KW-1133">Transmembrane helix</keyword>
<dbReference type="EMBL" id="JAMQON010000006">
    <property type="protein sequence ID" value="MDS0261295.1"/>
    <property type="molecule type" value="Genomic_DNA"/>
</dbReference>
<evidence type="ECO:0000313" key="3">
    <source>
        <dbReference type="EMBL" id="MDS0261295.1"/>
    </source>
</evidence>
<proteinExistence type="predicted"/>
<keyword evidence="2" id="KW-0472">Membrane</keyword>
<keyword evidence="2" id="KW-0812">Transmembrane</keyword>
<sequence length="120" mass="13348">MNASLRTDSAVERGQWLVRELLQEPVREAVREALEAESASVAREETEDDHGEERRQTDDGGRSKLWLFVGLLAAVAVAYALQRRWGEEAGSDSVRRPSDVDEQTAAGDRVEEEAPVRGEN</sequence>
<evidence type="ECO:0000256" key="1">
    <source>
        <dbReference type="SAM" id="MobiDB-lite"/>
    </source>
</evidence>